<dbReference type="InterPro" id="IPR000326">
    <property type="entry name" value="PAP2/HPO"/>
</dbReference>
<dbReference type="RefSeq" id="WP_240171681.1">
    <property type="nucleotide sequence ID" value="NZ_CP092365.1"/>
</dbReference>
<organism evidence="3 4">
    <name type="scientific">Mycolicibacillus parakoreensis</name>
    <dbReference type="NCBI Taxonomy" id="1069221"/>
    <lineage>
        <taxon>Bacteria</taxon>
        <taxon>Bacillati</taxon>
        <taxon>Actinomycetota</taxon>
        <taxon>Actinomycetes</taxon>
        <taxon>Mycobacteriales</taxon>
        <taxon>Mycobacteriaceae</taxon>
        <taxon>Mycolicibacillus</taxon>
    </lineage>
</organism>
<feature type="transmembrane region" description="Helical" evidence="1">
    <location>
        <begin position="163"/>
        <end position="184"/>
    </location>
</feature>
<evidence type="ECO:0000259" key="2">
    <source>
        <dbReference type="SMART" id="SM00014"/>
    </source>
</evidence>
<dbReference type="SUPFAM" id="SSF48317">
    <property type="entry name" value="Acid phosphatase/Vanadium-dependent haloperoxidase"/>
    <property type="match status" value="1"/>
</dbReference>
<feature type="transmembrane region" description="Helical" evidence="1">
    <location>
        <begin position="70"/>
        <end position="89"/>
    </location>
</feature>
<keyword evidence="1" id="KW-1133">Transmembrane helix</keyword>
<evidence type="ECO:0000256" key="1">
    <source>
        <dbReference type="SAM" id="Phobius"/>
    </source>
</evidence>
<feature type="transmembrane region" description="Helical" evidence="1">
    <location>
        <begin position="190"/>
        <end position="211"/>
    </location>
</feature>
<evidence type="ECO:0000313" key="3">
    <source>
        <dbReference type="EMBL" id="ULN53430.1"/>
    </source>
</evidence>
<feature type="transmembrane region" description="Helical" evidence="1">
    <location>
        <begin position="138"/>
        <end position="156"/>
    </location>
</feature>
<feature type="domain" description="Phosphatidic acid phosphatase type 2/haloperoxidase" evidence="2">
    <location>
        <begin position="97"/>
        <end position="209"/>
    </location>
</feature>
<dbReference type="SMART" id="SM00014">
    <property type="entry name" value="acidPPc"/>
    <property type="match status" value="1"/>
</dbReference>
<sequence length="229" mass="22975">MSGARILAAPKPSAGSTAALVAGLLLALLAVAVLADRAGAGTGVDHRVLHWFIDQRRDWLTPLMLTVSQASSRLAVAVAALAAAAVAWWRRRSVRPAVLIVATCGGAGLVGLGIKHLVGAARPPAAAQLVAKTGPAFPSGHVTYALALMGILAVLVGGRAARAACAALTATITVAAVAIAVSRLYLGVHWLTDVLGGALLATAAVLLGAWVHRMGRGGQTGHRAGVARG</sequence>
<gene>
    <name evidence="3" type="ORF">MIU77_03540</name>
</gene>
<dbReference type="InterPro" id="IPR036938">
    <property type="entry name" value="PAP2/HPO_sf"/>
</dbReference>
<evidence type="ECO:0000313" key="4">
    <source>
        <dbReference type="Proteomes" id="UP001055200"/>
    </source>
</evidence>
<dbReference type="Proteomes" id="UP001055200">
    <property type="component" value="Chromosome"/>
</dbReference>
<dbReference type="CDD" id="cd03392">
    <property type="entry name" value="PAP2_like_2"/>
    <property type="match status" value="1"/>
</dbReference>
<proteinExistence type="predicted"/>
<keyword evidence="1" id="KW-0812">Transmembrane</keyword>
<dbReference type="Pfam" id="PF01569">
    <property type="entry name" value="PAP2"/>
    <property type="match status" value="1"/>
</dbReference>
<accession>A0ABY3U4B8</accession>
<name>A0ABY3U4B8_9MYCO</name>
<keyword evidence="1" id="KW-0472">Membrane</keyword>
<dbReference type="PANTHER" id="PTHR14969">
    <property type="entry name" value="SPHINGOSINE-1-PHOSPHATE PHOSPHOHYDROLASE"/>
    <property type="match status" value="1"/>
</dbReference>
<dbReference type="Gene3D" id="1.20.144.10">
    <property type="entry name" value="Phosphatidic acid phosphatase type 2/haloperoxidase"/>
    <property type="match status" value="2"/>
</dbReference>
<dbReference type="PANTHER" id="PTHR14969:SF13">
    <property type="entry name" value="AT30094P"/>
    <property type="match status" value="1"/>
</dbReference>
<keyword evidence="4" id="KW-1185">Reference proteome</keyword>
<reference evidence="3" key="1">
    <citation type="submission" date="2022-08" db="EMBL/GenBank/DDBJ databases">
        <title>Complete genome sequence of 14 non-tuberculosis mycobacteria type-strains.</title>
        <authorList>
            <person name="Igarashi Y."/>
            <person name="Osugi A."/>
            <person name="Mitarai S."/>
        </authorList>
    </citation>
    <scope>NUCLEOTIDE SEQUENCE</scope>
    <source>
        <strain evidence="3">DSM 45575</strain>
    </source>
</reference>
<dbReference type="EMBL" id="CP092365">
    <property type="protein sequence ID" value="ULN53430.1"/>
    <property type="molecule type" value="Genomic_DNA"/>
</dbReference>
<feature type="transmembrane region" description="Helical" evidence="1">
    <location>
        <begin position="96"/>
        <end position="118"/>
    </location>
</feature>
<protein>
    <submittedName>
        <fullName evidence="3">Phosphatase PAP2 family protein</fullName>
    </submittedName>
</protein>